<evidence type="ECO:0000313" key="3">
    <source>
        <dbReference type="Proteomes" id="UP000030588"/>
    </source>
</evidence>
<dbReference type="OrthoDB" id="2886653at2"/>
<dbReference type="STRING" id="363870.NG54_17325"/>
<dbReference type="Proteomes" id="UP000476934">
    <property type="component" value="Unassembled WGS sequence"/>
</dbReference>
<comment type="caution">
    <text evidence="1">The sequence shown here is derived from an EMBL/GenBank/DDBJ whole genome shotgun (WGS) entry which is preliminary data.</text>
</comment>
<dbReference type="InterPro" id="IPR019700">
    <property type="entry name" value="Sigma-G_inhibitor_Gin"/>
</dbReference>
<name>A0A0A6XVE8_9BACI</name>
<dbReference type="Proteomes" id="UP000030588">
    <property type="component" value="Unassembled WGS sequence"/>
</dbReference>
<keyword evidence="2" id="KW-0436">Ligase</keyword>
<proteinExistence type="predicted"/>
<evidence type="ECO:0000313" key="1">
    <source>
        <dbReference type="EMBL" id="KHD84167.1"/>
    </source>
</evidence>
<accession>A0A0A6XVE8</accession>
<sequence length="65" mass="7714">MGMYVGKKTEICSICNQEKSRGIHLYTTFICEECEHEMVHTETNDPRYSFFINQLKTAIKSKMYR</sequence>
<evidence type="ECO:0000313" key="4">
    <source>
        <dbReference type="Proteomes" id="UP000476934"/>
    </source>
</evidence>
<gene>
    <name evidence="2" type="ORF">G4D61_14610</name>
    <name evidence="1" type="ORF">NG54_17325</name>
</gene>
<dbReference type="Pfam" id="PF10764">
    <property type="entry name" value="Gin"/>
    <property type="match status" value="1"/>
</dbReference>
<evidence type="ECO:0000313" key="2">
    <source>
        <dbReference type="EMBL" id="NEY21178.1"/>
    </source>
</evidence>
<protein>
    <submittedName>
        <fullName evidence="2">Carnitine--CoA ligase</fullName>
    </submittedName>
</protein>
<dbReference type="EMBL" id="JAAIWK010000027">
    <property type="protein sequence ID" value="NEY21178.1"/>
    <property type="molecule type" value="Genomic_DNA"/>
</dbReference>
<reference evidence="2 4" key="3">
    <citation type="submission" date="2020-03" db="EMBL/GenBank/DDBJ databases">
        <title>Bacillus aquiflavi sp. nov., isolated from yellow water of strong flavor Chinese baijiu in Yibin region of China.</title>
        <authorList>
            <person name="Xie J."/>
        </authorList>
    </citation>
    <scope>NUCLEOTIDE SEQUENCE [LARGE SCALE GENOMIC DNA]</scope>
    <source>
        <strain evidence="2 4">Gsoil 114</strain>
    </source>
</reference>
<organism evidence="1 3">
    <name type="scientific">Heyndrickxia ginsengihumi</name>
    <dbReference type="NCBI Taxonomy" id="363870"/>
    <lineage>
        <taxon>Bacteria</taxon>
        <taxon>Bacillati</taxon>
        <taxon>Bacillota</taxon>
        <taxon>Bacilli</taxon>
        <taxon>Bacillales</taxon>
        <taxon>Bacillaceae</taxon>
        <taxon>Heyndrickxia</taxon>
    </lineage>
</organism>
<dbReference type="EMBL" id="JRUN01000090">
    <property type="protein sequence ID" value="KHD84167.1"/>
    <property type="molecule type" value="Genomic_DNA"/>
</dbReference>
<dbReference type="GO" id="GO:0016874">
    <property type="term" value="F:ligase activity"/>
    <property type="evidence" value="ECO:0007669"/>
    <property type="project" value="UniProtKB-KW"/>
</dbReference>
<dbReference type="AlphaFoldDB" id="A0A0A6XVE8"/>
<keyword evidence="4" id="KW-1185">Reference proteome</keyword>
<dbReference type="RefSeq" id="WP_025730374.1">
    <property type="nucleotide sequence ID" value="NZ_JAAIWK010000027.1"/>
</dbReference>
<reference evidence="1 3" key="1">
    <citation type="submission" date="2014-10" db="EMBL/GenBank/DDBJ databases">
        <title>Draft genome of phytase producing Bacillus ginsengihumi strain M2.11.</title>
        <authorList>
            <person name="Toymentseva A."/>
            <person name="Boulygina E.A."/>
            <person name="Kazakov S.V."/>
            <person name="Kayumov I."/>
            <person name="Suleimanova A.D."/>
            <person name="Mardanova A.M."/>
            <person name="Maria S.N."/>
            <person name="Sergey M.Y."/>
            <person name="Sharipova M.R."/>
        </authorList>
    </citation>
    <scope>NUCLEOTIDE SEQUENCE [LARGE SCALE GENOMIC DNA]</scope>
    <source>
        <strain evidence="1 3">M2.11</strain>
    </source>
</reference>
<reference evidence="2 4" key="2">
    <citation type="submission" date="2020-02" db="EMBL/GenBank/DDBJ databases">
        <authorList>
            <person name="Feng H."/>
        </authorList>
    </citation>
    <scope>NUCLEOTIDE SEQUENCE [LARGE SCALE GENOMIC DNA]</scope>
    <source>
        <strain evidence="2 4">Gsoil 114</strain>
    </source>
</reference>